<organism evidence="2 3">
    <name type="scientific">Coccomyxa viridis</name>
    <dbReference type="NCBI Taxonomy" id="1274662"/>
    <lineage>
        <taxon>Eukaryota</taxon>
        <taxon>Viridiplantae</taxon>
        <taxon>Chlorophyta</taxon>
        <taxon>core chlorophytes</taxon>
        <taxon>Trebouxiophyceae</taxon>
        <taxon>Trebouxiophyceae incertae sedis</taxon>
        <taxon>Coccomyxaceae</taxon>
        <taxon>Coccomyxa</taxon>
    </lineage>
</organism>
<gene>
    <name evidence="2" type="primary">g5370</name>
    <name evidence="2" type="ORF">VP750_LOCUS4594</name>
</gene>
<name>A0ABP1FSN9_9CHLO</name>
<dbReference type="Proteomes" id="UP001497392">
    <property type="component" value="Unassembled WGS sequence"/>
</dbReference>
<evidence type="ECO:0000313" key="3">
    <source>
        <dbReference type="Proteomes" id="UP001497392"/>
    </source>
</evidence>
<protein>
    <submittedName>
        <fullName evidence="2">G5370 protein</fullName>
    </submittedName>
</protein>
<evidence type="ECO:0000256" key="1">
    <source>
        <dbReference type="SAM" id="MobiDB-lite"/>
    </source>
</evidence>
<sequence length="166" mass="17670">MQVAALAAGATESVLRAQPASSASKDSSAGTNTSSDETSFARTRPACFARRDRSASPGTSSEESDESDEEEPVKRDRVASYGHGFRGLWKSASWRSSSSARPGSSRAAGRKLRKEPQKFKRNQQDVTGSLKADRQNLRTAELEHLFRDPSFQGLPKGGAGAAPAGV</sequence>
<evidence type="ECO:0000313" key="2">
    <source>
        <dbReference type="EMBL" id="CAL5222935.1"/>
    </source>
</evidence>
<feature type="region of interest" description="Disordered" evidence="1">
    <location>
        <begin position="1"/>
        <end position="132"/>
    </location>
</feature>
<reference evidence="2 3" key="1">
    <citation type="submission" date="2024-06" db="EMBL/GenBank/DDBJ databases">
        <authorList>
            <person name="Kraege A."/>
            <person name="Thomma B."/>
        </authorList>
    </citation>
    <scope>NUCLEOTIDE SEQUENCE [LARGE SCALE GENOMIC DNA]</scope>
</reference>
<accession>A0ABP1FSN9</accession>
<proteinExistence type="predicted"/>
<feature type="compositionally biased region" description="Polar residues" evidence="1">
    <location>
        <begin position="19"/>
        <end position="41"/>
    </location>
</feature>
<keyword evidence="3" id="KW-1185">Reference proteome</keyword>
<comment type="caution">
    <text evidence="2">The sequence shown here is derived from an EMBL/GenBank/DDBJ whole genome shotgun (WGS) entry which is preliminary data.</text>
</comment>
<feature type="compositionally biased region" description="Low complexity" evidence="1">
    <location>
        <begin position="91"/>
        <end position="107"/>
    </location>
</feature>
<dbReference type="EMBL" id="CAXHTA020000007">
    <property type="protein sequence ID" value="CAL5222935.1"/>
    <property type="molecule type" value="Genomic_DNA"/>
</dbReference>
<feature type="compositionally biased region" description="Acidic residues" evidence="1">
    <location>
        <begin position="62"/>
        <end position="71"/>
    </location>
</feature>